<protein>
    <recommendedName>
        <fullName evidence="2">guanylate kinase</fullName>
        <ecNumber evidence="2">2.7.4.8</ecNumber>
    </recommendedName>
</protein>
<dbReference type="Pfam" id="PF00625">
    <property type="entry name" value="Guanylate_kin"/>
    <property type="match status" value="1"/>
</dbReference>
<keyword evidence="9" id="KW-1185">Reference proteome</keyword>
<evidence type="ECO:0000256" key="5">
    <source>
        <dbReference type="ARBA" id="ARBA00022777"/>
    </source>
</evidence>
<dbReference type="InParanoid" id="D3BEZ0"/>
<dbReference type="GO" id="GO:0004385">
    <property type="term" value="F:GMP kinase activity"/>
    <property type="evidence" value="ECO:0007669"/>
    <property type="project" value="UniProtKB-EC"/>
</dbReference>
<dbReference type="GeneID" id="31362787"/>
<dbReference type="AlphaFoldDB" id="D3BEZ0"/>
<dbReference type="FunFam" id="3.30.63.10:FF:000002">
    <property type="entry name" value="Guanylate kinase 1"/>
    <property type="match status" value="1"/>
</dbReference>
<dbReference type="RefSeq" id="XP_020432591.1">
    <property type="nucleotide sequence ID" value="XM_020578143.1"/>
</dbReference>
<dbReference type="CDD" id="cd00071">
    <property type="entry name" value="GMPK"/>
    <property type="match status" value="1"/>
</dbReference>
<dbReference type="PROSITE" id="PS50052">
    <property type="entry name" value="GUANYLATE_KINASE_2"/>
    <property type="match status" value="1"/>
</dbReference>
<evidence type="ECO:0000256" key="1">
    <source>
        <dbReference type="ARBA" id="ARBA00005790"/>
    </source>
</evidence>
<keyword evidence="6" id="KW-0067">ATP-binding</keyword>
<dbReference type="PANTHER" id="PTHR23117">
    <property type="entry name" value="GUANYLATE KINASE-RELATED"/>
    <property type="match status" value="1"/>
</dbReference>
<organism evidence="8 9">
    <name type="scientific">Heterostelium pallidum (strain ATCC 26659 / Pp 5 / PN500)</name>
    <name type="common">Cellular slime mold</name>
    <name type="synonym">Polysphondylium pallidum</name>
    <dbReference type="NCBI Taxonomy" id="670386"/>
    <lineage>
        <taxon>Eukaryota</taxon>
        <taxon>Amoebozoa</taxon>
        <taxon>Evosea</taxon>
        <taxon>Eumycetozoa</taxon>
        <taxon>Dictyostelia</taxon>
        <taxon>Acytosteliales</taxon>
        <taxon>Acytosteliaceae</taxon>
        <taxon>Heterostelium</taxon>
    </lineage>
</organism>
<dbReference type="InterPro" id="IPR027417">
    <property type="entry name" value="P-loop_NTPase"/>
</dbReference>
<evidence type="ECO:0000259" key="7">
    <source>
        <dbReference type="PROSITE" id="PS50052"/>
    </source>
</evidence>
<gene>
    <name evidence="8" type="primary">gmkA</name>
    <name evidence="8" type="ORF">PPL_07306</name>
</gene>
<dbReference type="Gene3D" id="3.40.50.300">
    <property type="entry name" value="P-loop containing nucleotide triphosphate hydrolases"/>
    <property type="match status" value="1"/>
</dbReference>
<comment type="caution">
    <text evidence="8">The sequence shown here is derived from an EMBL/GenBank/DDBJ whole genome shotgun (WGS) entry which is preliminary data.</text>
</comment>
<dbReference type="InterPro" id="IPR017665">
    <property type="entry name" value="Guanylate_kinase"/>
</dbReference>
<evidence type="ECO:0000256" key="2">
    <source>
        <dbReference type="ARBA" id="ARBA00012961"/>
    </source>
</evidence>
<dbReference type="OMA" id="EWAVVHG"/>
<dbReference type="EMBL" id="ADBJ01000031">
    <property type="protein sequence ID" value="EFA80471.1"/>
    <property type="molecule type" value="Genomic_DNA"/>
</dbReference>
<dbReference type="GO" id="GO:0005829">
    <property type="term" value="C:cytosol"/>
    <property type="evidence" value="ECO:0007669"/>
    <property type="project" value="TreeGrafter"/>
</dbReference>
<name>D3BEZ0_HETP5</name>
<dbReference type="PANTHER" id="PTHR23117:SF13">
    <property type="entry name" value="GUANYLATE KINASE"/>
    <property type="match status" value="1"/>
</dbReference>
<comment type="similarity">
    <text evidence="1">Belongs to the guanylate kinase family.</text>
</comment>
<dbReference type="GO" id="GO:0005524">
    <property type="term" value="F:ATP binding"/>
    <property type="evidence" value="ECO:0007669"/>
    <property type="project" value="UniProtKB-KW"/>
</dbReference>
<keyword evidence="4" id="KW-0547">Nucleotide-binding</keyword>
<dbReference type="SMART" id="SM00072">
    <property type="entry name" value="GuKc"/>
    <property type="match status" value="1"/>
</dbReference>
<dbReference type="InterPro" id="IPR008144">
    <property type="entry name" value="Guanylate_kin-like_dom"/>
</dbReference>
<dbReference type="Proteomes" id="UP000001396">
    <property type="component" value="Unassembled WGS sequence"/>
</dbReference>
<sequence>METVELIPIVIAGPSGAEKLKSEFIGSFGFSVSHTTRKPRAGEVDGVNYHFTTVEAIEKDIANGLFIESANVHGNYYGTSKKALQDVLDKGKICLLEIDVQGCESVKRANIPCKFIFIYPPSLEILETRIRGRGSETEETIKKRLETAKKEMTYLDIDGFFDEAIENDTLETAYEKLKSIVMPYINVQKNIAKKI</sequence>
<feature type="domain" description="Guanylate kinase-like" evidence="7">
    <location>
        <begin position="6"/>
        <end position="182"/>
    </location>
</feature>
<dbReference type="InterPro" id="IPR008145">
    <property type="entry name" value="GK/Ca_channel_bsu"/>
</dbReference>
<evidence type="ECO:0000256" key="4">
    <source>
        <dbReference type="ARBA" id="ARBA00022741"/>
    </source>
</evidence>
<dbReference type="STRING" id="670386.D3BEZ0"/>
<dbReference type="NCBIfam" id="TIGR03263">
    <property type="entry name" value="guanyl_kin"/>
    <property type="match status" value="1"/>
</dbReference>
<evidence type="ECO:0000313" key="8">
    <source>
        <dbReference type="EMBL" id="EFA80471.1"/>
    </source>
</evidence>
<reference evidence="8 9" key="1">
    <citation type="journal article" date="2011" name="Genome Res.">
        <title>Phylogeny-wide analysis of social amoeba genomes highlights ancient origins for complex intercellular communication.</title>
        <authorList>
            <person name="Heidel A.J."/>
            <person name="Lawal H.M."/>
            <person name="Felder M."/>
            <person name="Schilde C."/>
            <person name="Helps N.R."/>
            <person name="Tunggal B."/>
            <person name="Rivero F."/>
            <person name="John U."/>
            <person name="Schleicher M."/>
            <person name="Eichinger L."/>
            <person name="Platzer M."/>
            <person name="Noegel A.A."/>
            <person name="Schaap P."/>
            <person name="Gloeckner G."/>
        </authorList>
    </citation>
    <scope>NUCLEOTIDE SEQUENCE [LARGE SCALE GENOMIC DNA]</scope>
    <source>
        <strain evidence="9">ATCC 26659 / Pp 5 / PN500</strain>
    </source>
</reference>
<evidence type="ECO:0000256" key="3">
    <source>
        <dbReference type="ARBA" id="ARBA00022679"/>
    </source>
</evidence>
<accession>D3BEZ0</accession>
<evidence type="ECO:0000313" key="9">
    <source>
        <dbReference type="Proteomes" id="UP000001396"/>
    </source>
</evidence>
<dbReference type="FunCoup" id="D3BEZ0">
    <property type="interactions" value="215"/>
</dbReference>
<dbReference type="SUPFAM" id="SSF52540">
    <property type="entry name" value="P-loop containing nucleoside triphosphate hydrolases"/>
    <property type="match status" value="1"/>
</dbReference>
<dbReference type="PROSITE" id="PS00856">
    <property type="entry name" value="GUANYLATE_KINASE_1"/>
    <property type="match status" value="1"/>
</dbReference>
<evidence type="ECO:0000256" key="6">
    <source>
        <dbReference type="ARBA" id="ARBA00022840"/>
    </source>
</evidence>
<dbReference type="InterPro" id="IPR020590">
    <property type="entry name" value="Guanylate_kinase_CS"/>
</dbReference>
<dbReference type="EC" id="2.7.4.8" evidence="2"/>
<keyword evidence="5 8" id="KW-0418">Kinase</keyword>
<proteinExistence type="inferred from homology"/>
<keyword evidence="3" id="KW-0808">Transferase</keyword>